<dbReference type="AlphaFoldDB" id="A0A6A4GN72"/>
<keyword evidence="4" id="KW-0862">Zinc</keyword>
<feature type="region of interest" description="Disordered" evidence="6">
    <location>
        <begin position="1"/>
        <end position="31"/>
    </location>
</feature>
<comment type="subcellular location">
    <subcellularLocation>
        <location evidence="1">Nucleus</location>
    </subcellularLocation>
</comment>
<feature type="domain" description="C2H2-type" evidence="8">
    <location>
        <begin position="302"/>
        <end position="327"/>
    </location>
</feature>
<dbReference type="GO" id="GO:0006351">
    <property type="term" value="P:DNA-templated transcription"/>
    <property type="evidence" value="ECO:0007669"/>
    <property type="project" value="InterPro"/>
</dbReference>
<evidence type="ECO:0000256" key="6">
    <source>
        <dbReference type="SAM" id="MobiDB-lite"/>
    </source>
</evidence>
<dbReference type="GO" id="GO:0000981">
    <property type="term" value="F:DNA-binding transcription factor activity, RNA polymerase II-specific"/>
    <property type="evidence" value="ECO:0007669"/>
    <property type="project" value="InterPro"/>
</dbReference>
<evidence type="ECO:0000256" key="3">
    <source>
        <dbReference type="ARBA" id="ARBA00023242"/>
    </source>
</evidence>
<dbReference type="EMBL" id="ML769854">
    <property type="protein sequence ID" value="KAE9386705.1"/>
    <property type="molecule type" value="Genomic_DNA"/>
</dbReference>
<evidence type="ECO:0008006" key="12">
    <source>
        <dbReference type="Google" id="ProtNLM"/>
    </source>
</evidence>
<evidence type="ECO:0000259" key="7">
    <source>
        <dbReference type="PROSITE" id="PS50048"/>
    </source>
</evidence>
<dbReference type="InterPro" id="IPR007219">
    <property type="entry name" value="XnlR_reg_dom"/>
</dbReference>
<keyword evidence="2" id="KW-0479">Metal-binding</keyword>
<dbReference type="InterPro" id="IPR013087">
    <property type="entry name" value="Znf_C2H2_type"/>
</dbReference>
<dbReference type="GO" id="GO:0003677">
    <property type="term" value="F:DNA binding"/>
    <property type="evidence" value="ECO:0007669"/>
    <property type="project" value="InterPro"/>
</dbReference>
<dbReference type="Pfam" id="PF00172">
    <property type="entry name" value="Zn_clus"/>
    <property type="match status" value="1"/>
</dbReference>
<evidence type="ECO:0000256" key="4">
    <source>
        <dbReference type="PROSITE-ProRule" id="PRU00042"/>
    </source>
</evidence>
<feature type="coiled-coil region" evidence="5">
    <location>
        <begin position="407"/>
        <end position="441"/>
    </location>
</feature>
<dbReference type="CDD" id="cd00067">
    <property type="entry name" value="GAL4"/>
    <property type="match status" value="1"/>
</dbReference>
<dbReference type="PANTHER" id="PTHR31001">
    <property type="entry name" value="UNCHARACTERIZED TRANSCRIPTIONAL REGULATORY PROTEIN"/>
    <property type="match status" value="1"/>
</dbReference>
<dbReference type="PROSITE" id="PS00463">
    <property type="entry name" value="ZN2_CY6_FUNGAL_1"/>
    <property type="match status" value="1"/>
</dbReference>
<dbReference type="OrthoDB" id="424974at2759"/>
<feature type="domain" description="Zn(2)-C6 fungal-type" evidence="7">
    <location>
        <begin position="367"/>
        <end position="396"/>
    </location>
</feature>
<dbReference type="GO" id="GO:0008270">
    <property type="term" value="F:zinc ion binding"/>
    <property type="evidence" value="ECO:0007669"/>
    <property type="project" value="UniProtKB-KW"/>
</dbReference>
<organism evidence="10 11">
    <name type="scientific">Gymnopus androsaceus JB14</name>
    <dbReference type="NCBI Taxonomy" id="1447944"/>
    <lineage>
        <taxon>Eukaryota</taxon>
        <taxon>Fungi</taxon>
        <taxon>Dikarya</taxon>
        <taxon>Basidiomycota</taxon>
        <taxon>Agaricomycotina</taxon>
        <taxon>Agaricomycetes</taxon>
        <taxon>Agaricomycetidae</taxon>
        <taxon>Agaricales</taxon>
        <taxon>Marasmiineae</taxon>
        <taxon>Omphalotaceae</taxon>
        <taxon>Gymnopus</taxon>
    </lineage>
</organism>
<name>A0A6A4GN72_9AGAR</name>
<evidence type="ECO:0000259" key="9">
    <source>
        <dbReference type="PROSITE" id="PS51379"/>
    </source>
</evidence>
<evidence type="ECO:0000256" key="2">
    <source>
        <dbReference type="ARBA" id="ARBA00022723"/>
    </source>
</evidence>
<dbReference type="SUPFAM" id="SSF57701">
    <property type="entry name" value="Zn2/Cys6 DNA-binding domain"/>
    <property type="match status" value="1"/>
</dbReference>
<dbReference type="InterPro" id="IPR017896">
    <property type="entry name" value="4Fe4S_Fe-S-bd"/>
</dbReference>
<dbReference type="InterPro" id="IPR036864">
    <property type="entry name" value="Zn2-C6_fun-type_DNA-bd_sf"/>
</dbReference>
<protein>
    <recommendedName>
        <fullName evidence="12">Zn(2)-C6 fungal-type domain-containing protein</fullName>
    </recommendedName>
</protein>
<evidence type="ECO:0000256" key="5">
    <source>
        <dbReference type="SAM" id="Coils"/>
    </source>
</evidence>
<dbReference type="PANTHER" id="PTHR31001:SF56">
    <property type="entry name" value="ZN(2)-C6 FUNGAL-TYPE DOMAIN-CONTAINING PROTEIN"/>
    <property type="match status" value="1"/>
</dbReference>
<dbReference type="Pfam" id="PF04082">
    <property type="entry name" value="Fungal_trans"/>
    <property type="match status" value="1"/>
</dbReference>
<evidence type="ECO:0000313" key="11">
    <source>
        <dbReference type="Proteomes" id="UP000799118"/>
    </source>
</evidence>
<evidence type="ECO:0000256" key="1">
    <source>
        <dbReference type="ARBA" id="ARBA00004123"/>
    </source>
</evidence>
<feature type="domain" description="4Fe-4S ferredoxin-type" evidence="9">
    <location>
        <begin position="374"/>
        <end position="406"/>
    </location>
</feature>
<dbReference type="PROSITE" id="PS50048">
    <property type="entry name" value="ZN2_CY6_FUNGAL_2"/>
    <property type="match status" value="1"/>
</dbReference>
<keyword evidence="11" id="KW-1185">Reference proteome</keyword>
<dbReference type="GO" id="GO:0005634">
    <property type="term" value="C:nucleus"/>
    <property type="evidence" value="ECO:0007669"/>
    <property type="project" value="UniProtKB-SubCell"/>
</dbReference>
<dbReference type="SMART" id="SM00066">
    <property type="entry name" value="GAL4"/>
    <property type="match status" value="1"/>
</dbReference>
<dbReference type="CDD" id="cd12148">
    <property type="entry name" value="fungal_TF_MHR"/>
    <property type="match status" value="1"/>
</dbReference>
<dbReference type="PROSITE" id="PS51379">
    <property type="entry name" value="4FE4S_FER_2"/>
    <property type="match status" value="1"/>
</dbReference>
<dbReference type="InterPro" id="IPR001138">
    <property type="entry name" value="Zn2Cys6_DnaBD"/>
</dbReference>
<keyword evidence="3" id="KW-0539">Nucleus</keyword>
<keyword evidence="5" id="KW-0175">Coiled coil</keyword>
<sequence length="1129" mass="127746">MGYISKQTNANNVGSKHSEGNSEGIIQKLPDGSTGINLKNKKVFRQCAISNAHRWFTHAENVRGHSGSLYLITGSSQAPTDLASHPSTKSAMPSINTLTLPTHCVFFRGFKINRQQCSKGKEPANQGLGPVLENDPFIHVENCASYQSSSTSSTSSSQPNLSFMPAYAIVPEFVSDIQRSEAKELYHPCDTINNFMLELFFATPSNVGSGSCFAVSHDDDWRLVWDEVYIYSFSLKCFGFSSNLVIQDKTKLPSEQELIRRICSSSTFIVNGGTIYLDLLDDAIPRKSSSSDKITARVLVLLTCPVHKCGEQFQQQSSLITHMQQKHNVVHGTAARVPLSAAAASSVTSKVSSQPKKKPRGGVTALSCAECRRLKMKCSRTFPCTGCIKKGCPAICPDGHLTMRKGNRFVVADVNELQAKISELTNRAKQLEDALAKSHSIVSPQIHPLLSDDLLQVKQSMRANSPELSVSTDSTTLRVKSEVEKEEDKDEALIVYNATLGSLRIKERNTFYGRSSSSWHFLLNEGRTDQQEKLQKKQFLPNDLPWLVHSFPFSAPVDISMRQKLIGFLPGISVARRYYQNYYRYGAWQYSLISEIEFRTTIFQPWYEPVNNRYDDPLDAHRLSVLFIILALGCLLDLEGQFPSPEAKRYYQLSKASIALMSVLDSPSLSTIQALLLILYYMLLDNIHDSRYAIMGLVTKLTYAAGLHLDGTHWNLAPEETYRRRYLFWEVYSYDMLQSLTFGRPANISAHHIETKMPLETTIDANGNVEMTYTAWKHKFIGECLGVIWDKAFGAHPLSYDLLKHLDEQMRAYYVPPSLRLPGFGGVNLDQDIHPPDPELTLTRHSTVSLKELISFHMHRGFFATAINENPENPIEHRYGESVQTIYNSACIIVAILRNLYKHEPQIMLRFSYFFDLSLSCAYVLGAIASKPKVHLALSAHMNLELAYDLFDAALYEAPRRMKILAELNKLLDQARMALNITQSFLDDAQKLARPKHTRTEDSVHNPNPSFVHQWQHPVDVPSHHYDHTNTVAQSPTFNFPHNQQYPDKQHSSYTPYQTQQLLTQTQLSDSFYEHPQMAYNPISGYQYHDYQGAEYFQQQMESGYDASGEDVMPMLEDSWQTFMNHIRQ</sequence>
<evidence type="ECO:0000313" key="10">
    <source>
        <dbReference type="EMBL" id="KAE9386705.1"/>
    </source>
</evidence>
<reference evidence="10" key="1">
    <citation type="journal article" date="2019" name="Environ. Microbiol.">
        <title>Fungal ecological strategies reflected in gene transcription - a case study of two litter decomposers.</title>
        <authorList>
            <person name="Barbi F."/>
            <person name="Kohler A."/>
            <person name="Barry K."/>
            <person name="Baskaran P."/>
            <person name="Daum C."/>
            <person name="Fauchery L."/>
            <person name="Ihrmark K."/>
            <person name="Kuo A."/>
            <person name="LaButti K."/>
            <person name="Lipzen A."/>
            <person name="Morin E."/>
            <person name="Grigoriev I.V."/>
            <person name="Henrissat B."/>
            <person name="Lindahl B."/>
            <person name="Martin F."/>
        </authorList>
    </citation>
    <scope>NUCLEOTIDE SEQUENCE</scope>
    <source>
        <strain evidence="10">JB14</strain>
    </source>
</reference>
<accession>A0A6A4GN72</accession>
<evidence type="ECO:0000259" key="8">
    <source>
        <dbReference type="PROSITE" id="PS50157"/>
    </source>
</evidence>
<dbReference type="InterPro" id="IPR050613">
    <property type="entry name" value="Sec_Metabolite_Reg"/>
</dbReference>
<dbReference type="PROSITE" id="PS00028">
    <property type="entry name" value="ZINC_FINGER_C2H2_1"/>
    <property type="match status" value="1"/>
</dbReference>
<keyword evidence="4" id="KW-0863">Zinc-finger</keyword>
<gene>
    <name evidence="10" type="ORF">BT96DRAFT_867781</name>
</gene>
<feature type="compositionally biased region" description="Polar residues" evidence="6">
    <location>
        <begin position="1"/>
        <end position="15"/>
    </location>
</feature>
<proteinExistence type="predicted"/>
<dbReference type="SMART" id="SM00906">
    <property type="entry name" value="Fungal_trans"/>
    <property type="match status" value="1"/>
</dbReference>
<dbReference type="Proteomes" id="UP000799118">
    <property type="component" value="Unassembled WGS sequence"/>
</dbReference>
<dbReference type="Gene3D" id="4.10.240.10">
    <property type="entry name" value="Zn(2)-C6 fungal-type DNA-binding domain"/>
    <property type="match status" value="1"/>
</dbReference>
<dbReference type="PROSITE" id="PS50157">
    <property type="entry name" value="ZINC_FINGER_C2H2_2"/>
    <property type="match status" value="1"/>
</dbReference>